<keyword evidence="3" id="KW-1185">Reference proteome</keyword>
<evidence type="ECO:0000256" key="1">
    <source>
        <dbReference type="SAM" id="MobiDB-lite"/>
    </source>
</evidence>
<dbReference type="HOGENOM" id="CLU_2513138_0_0_1"/>
<dbReference type="Proteomes" id="UP000017559">
    <property type="component" value="Unassembled WGS sequence"/>
</dbReference>
<organism evidence="2 3">
    <name type="scientific">Moniliophthora roreri (strain MCA 2997)</name>
    <name type="common">Cocoa frosty pod rot fungus</name>
    <name type="synonym">Crinipellis roreri</name>
    <dbReference type="NCBI Taxonomy" id="1381753"/>
    <lineage>
        <taxon>Eukaryota</taxon>
        <taxon>Fungi</taxon>
        <taxon>Dikarya</taxon>
        <taxon>Basidiomycota</taxon>
        <taxon>Agaricomycotina</taxon>
        <taxon>Agaricomycetes</taxon>
        <taxon>Agaricomycetidae</taxon>
        <taxon>Agaricales</taxon>
        <taxon>Marasmiineae</taxon>
        <taxon>Marasmiaceae</taxon>
        <taxon>Moniliophthora</taxon>
    </lineage>
</organism>
<dbReference type="EMBL" id="AWSO01000402">
    <property type="protein sequence ID" value="ESK90809.1"/>
    <property type="molecule type" value="Genomic_DNA"/>
</dbReference>
<gene>
    <name evidence="2" type="ORF">Moror_16515</name>
</gene>
<dbReference type="AlphaFoldDB" id="V2YGI1"/>
<dbReference type="KEGG" id="mrr:Moror_16515"/>
<comment type="caution">
    <text evidence="2">The sequence shown here is derived from an EMBL/GenBank/DDBJ whole genome shotgun (WGS) entry which is preliminary data.</text>
</comment>
<sequence length="85" mass="9475">MSESGFPFPGIVAHSVNITSVFRHNVYNRSDGDLEDMIRGASTNNPGHDHWETGNQQDSQTSDVLSAGTQRRRKLFGLRLSSVRM</sequence>
<feature type="region of interest" description="Disordered" evidence="1">
    <location>
        <begin position="37"/>
        <end position="70"/>
    </location>
</feature>
<protein>
    <submittedName>
        <fullName evidence="2">Uncharacterized protein</fullName>
    </submittedName>
</protein>
<evidence type="ECO:0000313" key="2">
    <source>
        <dbReference type="EMBL" id="ESK90809.1"/>
    </source>
</evidence>
<accession>V2YGI1</accession>
<reference evidence="2 3" key="1">
    <citation type="journal article" date="2014" name="BMC Genomics">
        <title>Genome and secretome analysis of the hemibiotrophic fungal pathogen, Moniliophthora roreri, which causes frosty pod rot disease of cacao: mechanisms of the biotrophic and necrotrophic phases.</title>
        <authorList>
            <person name="Meinhardt L.W."/>
            <person name="Costa G.G.L."/>
            <person name="Thomazella D.P.T."/>
            <person name="Teixeira P.J.P.L."/>
            <person name="Carazzolle M.F."/>
            <person name="Schuster S.C."/>
            <person name="Carlson J.E."/>
            <person name="Guiltinan M.J."/>
            <person name="Mieczkowski P."/>
            <person name="Farmer A."/>
            <person name="Ramaraj T."/>
            <person name="Crozier J."/>
            <person name="Davis R.E."/>
            <person name="Shao J."/>
            <person name="Melnick R.L."/>
            <person name="Pereira G.A.G."/>
            <person name="Bailey B.A."/>
        </authorList>
    </citation>
    <scope>NUCLEOTIDE SEQUENCE [LARGE SCALE GENOMIC DNA]</scope>
    <source>
        <strain evidence="2 3">MCA 2997</strain>
    </source>
</reference>
<evidence type="ECO:0000313" key="3">
    <source>
        <dbReference type="Proteomes" id="UP000017559"/>
    </source>
</evidence>
<proteinExistence type="predicted"/>
<feature type="compositionally biased region" description="Polar residues" evidence="1">
    <location>
        <begin position="53"/>
        <end position="69"/>
    </location>
</feature>
<name>V2YGI1_MONRO</name>